<dbReference type="AlphaFoldDB" id="S2KCI4"/>
<proteinExistence type="predicted"/>
<sequence>MYNGNSSSSKDIVYDEEEQSQQKLQLNFVLSAPKFLVKVGDIQAILMPQNVVMRTQNATSNEIRSKICPKYVKHKKNASVAPARQGSEAQTLSQQKEQDSRENGEEAQPFFR</sequence>
<dbReference type="Proteomes" id="UP000014254">
    <property type="component" value="Unassembled WGS sequence"/>
</dbReference>
<dbReference type="EMBL" id="KE123927">
    <property type="protein sequence ID" value="EPB89990.1"/>
    <property type="molecule type" value="Genomic_DNA"/>
</dbReference>
<dbReference type="InParanoid" id="S2KCI4"/>
<evidence type="ECO:0000313" key="2">
    <source>
        <dbReference type="EMBL" id="EPB89990.1"/>
    </source>
</evidence>
<reference evidence="3" key="1">
    <citation type="submission" date="2013-05" db="EMBL/GenBank/DDBJ databases">
        <title>The Genome sequence of Mucor circinelloides f. circinelloides 1006PhL.</title>
        <authorList>
            <consortium name="The Broad Institute Genomics Platform"/>
            <person name="Cuomo C."/>
            <person name="Earl A."/>
            <person name="Findley K."/>
            <person name="Lee S.C."/>
            <person name="Walker B."/>
            <person name="Young S."/>
            <person name="Zeng Q."/>
            <person name="Gargeya S."/>
            <person name="Fitzgerald M."/>
            <person name="Haas B."/>
            <person name="Abouelleil A."/>
            <person name="Allen A.W."/>
            <person name="Alvarado L."/>
            <person name="Arachchi H.M."/>
            <person name="Berlin A.M."/>
            <person name="Chapman S.B."/>
            <person name="Gainer-Dewar J."/>
            <person name="Goldberg J."/>
            <person name="Griggs A."/>
            <person name="Gujja S."/>
            <person name="Hansen M."/>
            <person name="Howarth C."/>
            <person name="Imamovic A."/>
            <person name="Ireland A."/>
            <person name="Larimer J."/>
            <person name="McCowan C."/>
            <person name="Murphy C."/>
            <person name="Pearson M."/>
            <person name="Poon T.W."/>
            <person name="Priest M."/>
            <person name="Roberts A."/>
            <person name="Saif S."/>
            <person name="Shea T."/>
            <person name="Sisk P."/>
            <person name="Sykes S."/>
            <person name="Wortman J."/>
            <person name="Nusbaum C."/>
            <person name="Birren B."/>
        </authorList>
    </citation>
    <scope>NUCLEOTIDE SEQUENCE [LARGE SCALE GENOMIC DNA]</scope>
    <source>
        <strain evidence="3">1006PhL</strain>
    </source>
</reference>
<gene>
    <name evidence="2" type="ORF">HMPREF1544_03239</name>
</gene>
<evidence type="ECO:0000313" key="3">
    <source>
        <dbReference type="Proteomes" id="UP000014254"/>
    </source>
</evidence>
<protein>
    <submittedName>
        <fullName evidence="2">Uncharacterized protein</fullName>
    </submittedName>
</protein>
<keyword evidence="3" id="KW-1185">Reference proteome</keyword>
<feature type="region of interest" description="Disordered" evidence="1">
    <location>
        <begin position="74"/>
        <end position="112"/>
    </location>
</feature>
<accession>S2KCI4</accession>
<evidence type="ECO:0000256" key="1">
    <source>
        <dbReference type="SAM" id="MobiDB-lite"/>
    </source>
</evidence>
<dbReference type="VEuPathDB" id="FungiDB:HMPREF1544_03239"/>
<name>S2KCI4_MUCC1</name>
<organism evidence="2 3">
    <name type="scientific">Mucor circinelloides f. circinelloides (strain 1006PhL)</name>
    <name type="common">Mucormycosis agent</name>
    <name type="synonym">Calyptromyces circinelloides</name>
    <dbReference type="NCBI Taxonomy" id="1220926"/>
    <lineage>
        <taxon>Eukaryota</taxon>
        <taxon>Fungi</taxon>
        <taxon>Fungi incertae sedis</taxon>
        <taxon>Mucoromycota</taxon>
        <taxon>Mucoromycotina</taxon>
        <taxon>Mucoromycetes</taxon>
        <taxon>Mucorales</taxon>
        <taxon>Mucorineae</taxon>
        <taxon>Mucoraceae</taxon>
        <taxon>Mucor</taxon>
    </lineage>
</organism>